<evidence type="ECO:0000256" key="8">
    <source>
        <dbReference type="SAM" id="MobiDB-lite"/>
    </source>
</evidence>
<feature type="region of interest" description="Disordered" evidence="8">
    <location>
        <begin position="482"/>
        <end position="505"/>
    </location>
</feature>
<sequence>MLAIDQGTTNTKAMLVDAASGLVVAQASAPTSIGFPAPGWVEQDAECLWTASLAAIDACLAQQPDAEVLGIGVSNQRETVVCWSRSEGRPLGPALGWQDARTAAWCADLAQRQPTAARTVRDRTGLSLDPMFSAPKFRNLIDAAVAGGADPSDVAVGTVDSWLVWRLTGQHVTEPGNASRTLLLDLASLTWHDELLTLFGIDASHLPELRPSDATFGVTSTLHGRLAGGVPVLAVLADSHAALYHHGCTTPGTGKATYGTGTSVMSPTSDPEPGPHGIATTVAWHVGGRATYAREGNIVASGSALDWMAATLGVPEGTAGGAHLTALAAEVPDSGGVSFVPAFSGLGAPYWDRSAVGVLVGVSGGTTRGHLARAALDAVAHQVADVVEAMESDGSARIETLHADGGATASQLLMQVQADLLARPLEVASSPAASALGAARLAAEQLGVATPPAEPGRRVTPHCTDSPQSRAARLAWGQAIARSRGMTVSQTDSTSSDETIERNDP</sequence>
<evidence type="ECO:0000256" key="6">
    <source>
        <dbReference type="ARBA" id="ARBA00043149"/>
    </source>
</evidence>
<organism evidence="11 12">
    <name type="scientific">Terrabacter terrigena</name>
    <dbReference type="NCBI Taxonomy" id="574718"/>
    <lineage>
        <taxon>Bacteria</taxon>
        <taxon>Bacillati</taxon>
        <taxon>Actinomycetota</taxon>
        <taxon>Actinomycetes</taxon>
        <taxon>Micrococcales</taxon>
        <taxon>Intrasporangiaceae</taxon>
        <taxon>Terrabacter</taxon>
    </lineage>
</organism>
<comment type="caution">
    <text evidence="11">The sequence shown here is derived from an EMBL/GenBank/DDBJ whole genome shotgun (WGS) entry which is preliminary data.</text>
</comment>
<dbReference type="InterPro" id="IPR043129">
    <property type="entry name" value="ATPase_NBD"/>
</dbReference>
<dbReference type="InterPro" id="IPR018485">
    <property type="entry name" value="FGGY_C"/>
</dbReference>
<evidence type="ECO:0000259" key="9">
    <source>
        <dbReference type="Pfam" id="PF00370"/>
    </source>
</evidence>
<dbReference type="Pfam" id="PF02782">
    <property type="entry name" value="FGGY_C"/>
    <property type="match status" value="1"/>
</dbReference>
<dbReference type="PANTHER" id="PTHR10196:SF69">
    <property type="entry name" value="GLYCEROL KINASE"/>
    <property type="match status" value="1"/>
</dbReference>
<name>A0ABW3MV43_9MICO</name>
<evidence type="ECO:0000256" key="5">
    <source>
        <dbReference type="ARBA" id="ARBA00022840"/>
    </source>
</evidence>
<comment type="similarity">
    <text evidence="1 7">Belongs to the FGGY kinase family.</text>
</comment>
<dbReference type="InterPro" id="IPR018484">
    <property type="entry name" value="FGGY_N"/>
</dbReference>
<dbReference type="InterPro" id="IPR018483">
    <property type="entry name" value="Carb_kinase_FGGY_CS"/>
</dbReference>
<protein>
    <recommendedName>
        <fullName evidence="6">ATP:glycerol 3-phosphotransferase</fullName>
    </recommendedName>
</protein>
<evidence type="ECO:0000256" key="7">
    <source>
        <dbReference type="RuleBase" id="RU003733"/>
    </source>
</evidence>
<proteinExistence type="inferred from homology"/>
<dbReference type="PIRSF" id="PIRSF000538">
    <property type="entry name" value="GlpK"/>
    <property type="match status" value="1"/>
</dbReference>
<dbReference type="Pfam" id="PF00370">
    <property type="entry name" value="FGGY_N"/>
    <property type="match status" value="1"/>
</dbReference>
<dbReference type="RefSeq" id="WP_386050873.1">
    <property type="nucleotide sequence ID" value="NZ_JBHTKH010000001.1"/>
</dbReference>
<dbReference type="PROSITE" id="PS00445">
    <property type="entry name" value="FGGY_KINASES_2"/>
    <property type="match status" value="1"/>
</dbReference>
<dbReference type="GO" id="GO:0016301">
    <property type="term" value="F:kinase activity"/>
    <property type="evidence" value="ECO:0007669"/>
    <property type="project" value="UniProtKB-KW"/>
</dbReference>
<reference evidence="12" key="1">
    <citation type="journal article" date="2019" name="Int. J. Syst. Evol. Microbiol.">
        <title>The Global Catalogue of Microorganisms (GCM) 10K type strain sequencing project: providing services to taxonomists for standard genome sequencing and annotation.</title>
        <authorList>
            <consortium name="The Broad Institute Genomics Platform"/>
            <consortium name="The Broad Institute Genome Sequencing Center for Infectious Disease"/>
            <person name="Wu L."/>
            <person name="Ma J."/>
        </authorList>
    </citation>
    <scope>NUCLEOTIDE SEQUENCE [LARGE SCALE GENOMIC DNA]</scope>
    <source>
        <strain evidence="12">CCUG 57508</strain>
    </source>
</reference>
<evidence type="ECO:0000313" key="11">
    <source>
        <dbReference type="EMBL" id="MFD1053429.1"/>
    </source>
</evidence>
<keyword evidence="2 7" id="KW-0808">Transferase</keyword>
<dbReference type="PANTHER" id="PTHR10196">
    <property type="entry name" value="SUGAR KINASE"/>
    <property type="match status" value="1"/>
</dbReference>
<evidence type="ECO:0000256" key="2">
    <source>
        <dbReference type="ARBA" id="ARBA00022679"/>
    </source>
</evidence>
<keyword evidence="4 7" id="KW-0418">Kinase</keyword>
<feature type="domain" description="Carbohydrate kinase FGGY N-terminal" evidence="9">
    <location>
        <begin position="1"/>
        <end position="243"/>
    </location>
</feature>
<feature type="domain" description="Carbohydrate kinase FGGY C-terminal" evidence="10">
    <location>
        <begin position="255"/>
        <end position="443"/>
    </location>
</feature>
<dbReference type="CDD" id="cd07769">
    <property type="entry name" value="ASKHA_NBD_FGGY_GK"/>
    <property type="match status" value="1"/>
</dbReference>
<evidence type="ECO:0000256" key="1">
    <source>
        <dbReference type="ARBA" id="ARBA00009156"/>
    </source>
</evidence>
<feature type="compositionally biased region" description="Polar residues" evidence="8">
    <location>
        <begin position="486"/>
        <end position="497"/>
    </location>
</feature>
<evidence type="ECO:0000313" key="12">
    <source>
        <dbReference type="Proteomes" id="UP001597046"/>
    </source>
</evidence>
<dbReference type="Proteomes" id="UP001597046">
    <property type="component" value="Unassembled WGS sequence"/>
</dbReference>
<evidence type="ECO:0000256" key="3">
    <source>
        <dbReference type="ARBA" id="ARBA00022741"/>
    </source>
</evidence>
<keyword evidence="3" id="KW-0547">Nucleotide-binding</keyword>
<dbReference type="SUPFAM" id="SSF53067">
    <property type="entry name" value="Actin-like ATPase domain"/>
    <property type="match status" value="2"/>
</dbReference>
<dbReference type="EMBL" id="JBHTKH010000001">
    <property type="protein sequence ID" value="MFD1053429.1"/>
    <property type="molecule type" value="Genomic_DNA"/>
</dbReference>
<evidence type="ECO:0000259" key="10">
    <source>
        <dbReference type="Pfam" id="PF02782"/>
    </source>
</evidence>
<evidence type="ECO:0000256" key="4">
    <source>
        <dbReference type="ARBA" id="ARBA00022777"/>
    </source>
</evidence>
<dbReference type="InterPro" id="IPR000577">
    <property type="entry name" value="Carb_kinase_FGGY"/>
</dbReference>
<keyword evidence="5" id="KW-0067">ATP-binding</keyword>
<accession>A0ABW3MV43</accession>
<keyword evidence="12" id="KW-1185">Reference proteome</keyword>
<dbReference type="Gene3D" id="3.30.420.40">
    <property type="match status" value="2"/>
</dbReference>
<gene>
    <name evidence="11" type="ORF">ACFQ2V_03850</name>
</gene>